<organism evidence="2 3">
    <name type="scientific">Entomospira nematocerorum</name>
    <dbReference type="NCBI Taxonomy" id="2719987"/>
    <lineage>
        <taxon>Bacteria</taxon>
        <taxon>Pseudomonadati</taxon>
        <taxon>Spirochaetota</taxon>
        <taxon>Spirochaetia</taxon>
        <taxon>Spirochaetales</taxon>
        <taxon>Spirochaetaceae</taxon>
        <taxon>Entomospira</taxon>
    </lineage>
</organism>
<evidence type="ECO:0008006" key="4">
    <source>
        <dbReference type="Google" id="ProtNLM"/>
    </source>
</evidence>
<dbReference type="InterPro" id="IPR011990">
    <property type="entry name" value="TPR-like_helical_dom_sf"/>
</dbReference>
<evidence type="ECO:0000313" key="2">
    <source>
        <dbReference type="EMBL" id="NIZ47544.1"/>
    </source>
</evidence>
<accession>A0A968GE14</accession>
<evidence type="ECO:0000313" key="3">
    <source>
        <dbReference type="Proteomes" id="UP000752013"/>
    </source>
</evidence>
<evidence type="ECO:0000256" key="1">
    <source>
        <dbReference type="SAM" id="SignalP"/>
    </source>
</evidence>
<dbReference type="SUPFAM" id="SSF48452">
    <property type="entry name" value="TPR-like"/>
    <property type="match status" value="2"/>
</dbReference>
<dbReference type="InterPro" id="IPR019734">
    <property type="entry name" value="TPR_rpt"/>
</dbReference>
<proteinExistence type="predicted"/>
<name>A0A968GE14_9SPIO</name>
<sequence length="830" mass="97579">MSKGLRGSVFLRILLLSMALSTYAGYTQQSSLPLIQQYDFLSQKFHQSNSFSSEELWIMLQASYLIGDFQESKQFISQLSKYPSYKHQAQRIQLYIAIQEKDKNLPKLIQQAQRNPLLSQNTALTVSNAPQWLQSHQHISHAPLPDWDRIKDNHTALLAKRDTQPRWSPSRVIIERQLVNLFSQQRDIIALHELLPSLTLTKDKTAVQFNIAQLTVQQEERYHQLESVAQQNFRDYRIKANIELLFMHLEMGRTDQIQVIQNRLNSDRINKKDMHYQLTVALLYYTEGEYNKALAMLSQLIRHDAFHKLPRSIQTYLHELQAFSSLKTNQLSVAQGIYQQLLNDLPIHASTEIASILLQPPTSWDPKRLAQLQEITIDSKNQQILHLARIYHAYTTADINNMKHLLQTISVENEYQDIFHTLYALLYQYQNHFLLSANHFQKASKFTNQEQTQAQALLLSAQNYLQINQISTAHTQIRTLLEINDDYKEYIDIQFLLAQILLEQHQRKEALEILEQCYFLIQQSQKLRKDKSLLDEPSTKEVFLLYYRAYYEISPVKASEILLEMKKKYAHIVREIFLEYANILFNQGLYIDAINHFQQYIQSHPTVSVIEKSAIAYQIALAYELAENIPQAKLHYIHYLETYPQAPHHLSAVRRLVRLYSSKERANILSQRPRWMTSSTELLLFLAQQPVNLATITLSKDQLHWLEQVDTSILEQTEVITLLRLLAYAYARNTQFEKSLHFWYLVLEQSISKEEHWEARKARSHIFEHQDNLPKAVQEWIILASTIKAWPEEAYKAYLEAYQLCVKYHIYPQADIIYNRIREEFAEFID</sequence>
<dbReference type="RefSeq" id="WP_167703994.1">
    <property type="nucleotide sequence ID" value="NZ_CP118168.1"/>
</dbReference>
<feature type="signal peptide" evidence="1">
    <location>
        <begin position="1"/>
        <end position="24"/>
    </location>
</feature>
<keyword evidence="1" id="KW-0732">Signal</keyword>
<dbReference type="EMBL" id="JAATLK010000001">
    <property type="protein sequence ID" value="NIZ47544.1"/>
    <property type="molecule type" value="Genomic_DNA"/>
</dbReference>
<reference evidence="2" key="1">
    <citation type="submission" date="2020-03" db="EMBL/GenBank/DDBJ databases">
        <title>Spirochaetal bacteria isolated from arthropods constitute a novel genus Entomospira genus novum within the order Spirochaetales.</title>
        <authorList>
            <person name="Grana-Miraglia L."/>
            <person name="Sikutova S."/>
            <person name="Fingerle V."/>
            <person name="Sing A."/>
            <person name="Castillo-Ramirez S."/>
            <person name="Margos G."/>
            <person name="Rudolf I."/>
        </authorList>
    </citation>
    <scope>NUCLEOTIDE SEQUENCE</scope>
    <source>
        <strain evidence="2">BR208</strain>
    </source>
</reference>
<comment type="caution">
    <text evidence="2">The sequence shown here is derived from an EMBL/GenBank/DDBJ whole genome shotgun (WGS) entry which is preliminary data.</text>
</comment>
<dbReference type="Gene3D" id="1.25.40.10">
    <property type="entry name" value="Tetratricopeptide repeat domain"/>
    <property type="match status" value="2"/>
</dbReference>
<dbReference type="Proteomes" id="UP000752013">
    <property type="component" value="Unassembled WGS sequence"/>
</dbReference>
<feature type="chain" id="PRO_5037351112" description="Tetratricopeptide repeat protein" evidence="1">
    <location>
        <begin position="25"/>
        <end position="830"/>
    </location>
</feature>
<keyword evidence="3" id="KW-1185">Reference proteome</keyword>
<dbReference type="SMART" id="SM00028">
    <property type="entry name" value="TPR"/>
    <property type="match status" value="5"/>
</dbReference>
<gene>
    <name evidence="2" type="ORF">HCT46_06435</name>
</gene>
<protein>
    <recommendedName>
        <fullName evidence="4">Tetratricopeptide repeat protein</fullName>
    </recommendedName>
</protein>
<dbReference type="AlphaFoldDB" id="A0A968GE14"/>